<feature type="transmembrane region" description="Helical" evidence="1">
    <location>
        <begin position="36"/>
        <end position="60"/>
    </location>
</feature>
<evidence type="ECO:0000313" key="2">
    <source>
        <dbReference type="EMBL" id="AKK20073.1"/>
    </source>
</evidence>
<keyword evidence="3" id="KW-1185">Reference proteome</keyword>
<feature type="transmembrane region" description="Helical" evidence="1">
    <location>
        <begin position="72"/>
        <end position="95"/>
    </location>
</feature>
<proteinExistence type="predicted"/>
<evidence type="ECO:0000256" key="1">
    <source>
        <dbReference type="SAM" id="Phobius"/>
    </source>
</evidence>
<dbReference type="PATRIC" id="fig|1277257.4.peg.477"/>
<keyword evidence="1" id="KW-1133">Transmembrane helix</keyword>
<evidence type="ECO:0000313" key="3">
    <source>
        <dbReference type="Proteomes" id="UP000035503"/>
    </source>
</evidence>
<keyword evidence="1" id="KW-0812">Transmembrane</keyword>
<dbReference type="AlphaFoldDB" id="A0A0G3I6F3"/>
<dbReference type="Proteomes" id="UP000035503">
    <property type="component" value="Chromosome"/>
</dbReference>
<sequence>MDWKQEALTLLKLFIEGENTSRMVSHLRGNKKKASVINNFVPAGLTWFIRITGFGFLYVVLYRLYRGEYPPYSIIIFLIIPWLFLSLGLAILTASKEQEDLNKLKNDTRFQDMDKVTIYHDKLKKSFYYSTVFKAKRSYLDEEVIKEGIGFIEEVLKPYGIDPLSCNVPLEDVEKYLGNISVIRDFISSTNLEEAKQVRIRWNANHMLSQTDK</sequence>
<gene>
    <name evidence="2" type="ORF">G293_02205</name>
</gene>
<accession>A0A0G3I6F3</accession>
<dbReference type="EMBL" id="CP004021">
    <property type="protein sequence ID" value="AKK20073.1"/>
    <property type="molecule type" value="Genomic_DNA"/>
</dbReference>
<dbReference type="KEGG" id="lau:G293_02205"/>
<protein>
    <submittedName>
        <fullName evidence="2">Uncharacterized protein</fullName>
    </submittedName>
</protein>
<keyword evidence="1" id="KW-0472">Membrane</keyword>
<dbReference type="RefSeq" id="WP_047264116.1">
    <property type="nucleotide sequence ID" value="NZ_CP004021.1"/>
</dbReference>
<reference evidence="2 3" key="1">
    <citation type="journal article" date="2015" name="Genome Announc.">
        <title>Complete Genome Sequence of 'Candidatus Liberibacter africanus,' a Bacterium Associated with Citrus Huanglongbing.</title>
        <authorList>
            <person name="Lin H."/>
            <person name="Pietersen G."/>
            <person name="Han C."/>
            <person name="Read D.A."/>
            <person name="Lou B."/>
            <person name="Gupta G."/>
            <person name="Civerolo E.L."/>
        </authorList>
    </citation>
    <scope>NUCLEOTIDE SEQUENCE [LARGE SCALE GENOMIC DNA]</scope>
    <source>
        <strain evidence="2 3">PTSAPSY</strain>
    </source>
</reference>
<organism evidence="2 3">
    <name type="scientific">Candidatus Liberibacter africanus PTSAPSY</name>
    <dbReference type="NCBI Taxonomy" id="1277257"/>
    <lineage>
        <taxon>Bacteria</taxon>
        <taxon>Pseudomonadati</taxon>
        <taxon>Pseudomonadota</taxon>
        <taxon>Alphaproteobacteria</taxon>
        <taxon>Hyphomicrobiales</taxon>
        <taxon>Rhizobiaceae</taxon>
        <taxon>Liberibacter</taxon>
    </lineage>
</organism>
<name>A0A0G3I6F3_LIBAF</name>